<evidence type="ECO:0000313" key="2">
    <source>
        <dbReference type="EMBL" id="CAJ0869747.1"/>
    </source>
</evidence>
<proteinExistence type="predicted"/>
<evidence type="ECO:0000256" key="1">
    <source>
        <dbReference type="SAM" id="MobiDB-lite"/>
    </source>
</evidence>
<reference evidence="2" key="1">
    <citation type="submission" date="2023-07" db="EMBL/GenBank/DDBJ databases">
        <authorList>
            <person name="Pelsma A.J. K."/>
        </authorList>
    </citation>
    <scope>NUCLEOTIDE SEQUENCE</scope>
</reference>
<dbReference type="EMBL" id="OY288114">
    <property type="protein sequence ID" value="CAJ0869747.1"/>
    <property type="molecule type" value="Genomic_DNA"/>
</dbReference>
<feature type="region of interest" description="Disordered" evidence="1">
    <location>
        <begin position="62"/>
        <end position="104"/>
    </location>
</feature>
<sequence>MATRLIRRAEAIELSGFKPTQFDMLIKKGALPQPFKLDPSCKATVWLESDWEDFLKQRKEAFAKQGAERQREKAERGGRNARPVTPPAKEIATPKRLGRPPKAR</sequence>
<dbReference type="AlphaFoldDB" id="A0AA48LZJ6"/>
<feature type="compositionally biased region" description="Basic and acidic residues" evidence="1">
    <location>
        <begin position="62"/>
        <end position="78"/>
    </location>
</feature>
<dbReference type="Gene3D" id="1.10.238.160">
    <property type="match status" value="1"/>
</dbReference>
<name>A0AA48LZJ6_9ZZZZ</name>
<accession>A0AA48LZJ6</accession>
<organism evidence="2">
    <name type="scientific">freshwater sediment metagenome</name>
    <dbReference type="NCBI Taxonomy" id="556182"/>
    <lineage>
        <taxon>unclassified sequences</taxon>
        <taxon>metagenomes</taxon>
        <taxon>ecological metagenomes</taxon>
    </lineage>
</organism>
<protein>
    <submittedName>
        <fullName evidence="2">Uncharacterized protein</fullName>
    </submittedName>
</protein>
<gene>
    <name evidence="2" type="ORF">AMST5_02165</name>
</gene>